<feature type="region of interest" description="Disordered" evidence="2">
    <location>
        <begin position="747"/>
        <end position="768"/>
    </location>
</feature>
<dbReference type="Gene3D" id="1.25.40.20">
    <property type="entry name" value="Ankyrin repeat-containing domain"/>
    <property type="match status" value="2"/>
</dbReference>
<dbReference type="SUPFAM" id="SSF48403">
    <property type="entry name" value="Ankyrin repeat"/>
    <property type="match status" value="1"/>
</dbReference>
<organism evidence="4 5">
    <name type="scientific">Microctonus hyperodae</name>
    <name type="common">Parasitoid wasp</name>
    <dbReference type="NCBI Taxonomy" id="165561"/>
    <lineage>
        <taxon>Eukaryota</taxon>
        <taxon>Metazoa</taxon>
        <taxon>Ecdysozoa</taxon>
        <taxon>Arthropoda</taxon>
        <taxon>Hexapoda</taxon>
        <taxon>Insecta</taxon>
        <taxon>Pterygota</taxon>
        <taxon>Neoptera</taxon>
        <taxon>Endopterygota</taxon>
        <taxon>Hymenoptera</taxon>
        <taxon>Apocrita</taxon>
        <taxon>Ichneumonoidea</taxon>
        <taxon>Braconidae</taxon>
        <taxon>Euphorinae</taxon>
        <taxon>Microctonus</taxon>
    </lineage>
</organism>
<evidence type="ECO:0000313" key="4">
    <source>
        <dbReference type="EMBL" id="KAK0182868.1"/>
    </source>
</evidence>
<dbReference type="GO" id="GO:0001228">
    <property type="term" value="F:DNA-binding transcription activator activity, RNA polymerase II-specific"/>
    <property type="evidence" value="ECO:0007669"/>
    <property type="project" value="UniProtKB-ARBA"/>
</dbReference>
<dbReference type="PROSITE" id="PS50088">
    <property type="entry name" value="ANK_REPEAT"/>
    <property type="match status" value="5"/>
</dbReference>
<evidence type="ECO:0000259" key="3">
    <source>
        <dbReference type="PROSITE" id="PS50254"/>
    </source>
</evidence>
<dbReference type="PROSITE" id="PS50254">
    <property type="entry name" value="REL_2"/>
    <property type="match status" value="1"/>
</dbReference>
<dbReference type="InterPro" id="IPR000451">
    <property type="entry name" value="NFkB/Dor"/>
</dbReference>
<feature type="repeat" description="ANK" evidence="1">
    <location>
        <begin position="674"/>
        <end position="697"/>
    </location>
</feature>
<evidence type="ECO:0000256" key="1">
    <source>
        <dbReference type="PROSITE-ProRule" id="PRU00023"/>
    </source>
</evidence>
<dbReference type="PRINTS" id="PR00057">
    <property type="entry name" value="NFKBTNSCPFCT"/>
</dbReference>
<dbReference type="GO" id="GO:0005737">
    <property type="term" value="C:cytoplasm"/>
    <property type="evidence" value="ECO:0007669"/>
    <property type="project" value="InterPro"/>
</dbReference>
<dbReference type="Gene3D" id="2.60.40.340">
    <property type="entry name" value="Rel homology domain (RHD), DNA-binding domain"/>
    <property type="match status" value="1"/>
</dbReference>
<dbReference type="Pfam" id="PF16179">
    <property type="entry name" value="RHD_dimer"/>
    <property type="match status" value="1"/>
</dbReference>
<dbReference type="PANTHER" id="PTHR24169:SF28">
    <property type="entry name" value="NUCLEAR FACTOR NF-KAPPA-B P110 SUBUNIT"/>
    <property type="match status" value="1"/>
</dbReference>
<dbReference type="GO" id="GO:0000978">
    <property type="term" value="F:RNA polymerase II cis-regulatory region sequence-specific DNA binding"/>
    <property type="evidence" value="ECO:0007669"/>
    <property type="project" value="TreeGrafter"/>
</dbReference>
<dbReference type="FunFam" id="2.60.40.10:FF:000046">
    <property type="entry name" value="Nuclear factor NF-kappa-B p105 subunit"/>
    <property type="match status" value="1"/>
</dbReference>
<dbReference type="GO" id="GO:0007249">
    <property type="term" value="P:canonical NF-kappaB signal transduction"/>
    <property type="evidence" value="ECO:0007669"/>
    <property type="project" value="UniProtKB-ARBA"/>
</dbReference>
<dbReference type="PRINTS" id="PR01415">
    <property type="entry name" value="ANKYRIN"/>
</dbReference>
<dbReference type="EMBL" id="JAQQBR010000001">
    <property type="protein sequence ID" value="KAK0182868.1"/>
    <property type="molecule type" value="Genomic_DNA"/>
</dbReference>
<dbReference type="CDD" id="cd01177">
    <property type="entry name" value="IPT_NFkappaB"/>
    <property type="match status" value="1"/>
</dbReference>
<dbReference type="SMART" id="SM00429">
    <property type="entry name" value="IPT"/>
    <property type="match status" value="1"/>
</dbReference>
<gene>
    <name evidence="4" type="ORF">PV327_000957</name>
</gene>
<dbReference type="InterPro" id="IPR014756">
    <property type="entry name" value="Ig_E-set"/>
</dbReference>
<dbReference type="GO" id="GO:0045087">
    <property type="term" value="P:innate immune response"/>
    <property type="evidence" value="ECO:0007669"/>
    <property type="project" value="UniProtKB-ARBA"/>
</dbReference>
<dbReference type="InterPro" id="IPR037059">
    <property type="entry name" value="RHD_DNA_bind_dom_sf"/>
</dbReference>
<feature type="repeat" description="ANK" evidence="1">
    <location>
        <begin position="533"/>
        <end position="566"/>
    </location>
</feature>
<dbReference type="GO" id="GO:0048935">
    <property type="term" value="P:peripheral nervous system neuron development"/>
    <property type="evidence" value="ECO:0007669"/>
    <property type="project" value="UniProtKB-ARBA"/>
</dbReference>
<dbReference type="GO" id="GO:0035206">
    <property type="term" value="P:regulation of hemocyte proliferation"/>
    <property type="evidence" value="ECO:0007669"/>
    <property type="project" value="UniProtKB-ARBA"/>
</dbReference>
<dbReference type="PROSITE" id="PS50297">
    <property type="entry name" value="ANK_REP_REGION"/>
    <property type="match status" value="4"/>
</dbReference>
<dbReference type="SUPFAM" id="SSF47986">
    <property type="entry name" value="DEATH domain"/>
    <property type="match status" value="1"/>
</dbReference>
<dbReference type="AlphaFoldDB" id="A0AA39G7N8"/>
<feature type="repeat" description="ANK" evidence="1">
    <location>
        <begin position="640"/>
        <end position="672"/>
    </location>
</feature>
<feature type="compositionally biased region" description="Basic and acidic residues" evidence="2">
    <location>
        <begin position="747"/>
        <end position="758"/>
    </location>
</feature>
<protein>
    <recommendedName>
        <fullName evidence="3">RHD domain-containing protein</fullName>
    </recommendedName>
</protein>
<feature type="repeat" description="ANK" evidence="1">
    <location>
        <begin position="708"/>
        <end position="743"/>
    </location>
</feature>
<dbReference type="Pfam" id="PF00554">
    <property type="entry name" value="RHD_DNA_bind"/>
    <property type="match status" value="1"/>
</dbReference>
<dbReference type="GO" id="GO:0002225">
    <property type="term" value="P:positive regulation of antimicrobial peptide production"/>
    <property type="evidence" value="ECO:0007669"/>
    <property type="project" value="UniProtKB-ARBA"/>
</dbReference>
<keyword evidence="1" id="KW-0040">ANK repeat</keyword>
<dbReference type="InterPro" id="IPR011539">
    <property type="entry name" value="RHD_DNA_bind_dom"/>
</dbReference>
<dbReference type="Pfam" id="PF00023">
    <property type="entry name" value="Ank"/>
    <property type="match status" value="1"/>
</dbReference>
<feature type="repeat" description="ANK" evidence="1">
    <location>
        <begin position="573"/>
        <end position="605"/>
    </location>
</feature>
<dbReference type="InterPro" id="IPR011029">
    <property type="entry name" value="DEATH-like_dom_sf"/>
</dbReference>
<proteinExistence type="predicted"/>
<accession>A0AA39G7N8</accession>
<name>A0AA39G7N8_MICHY</name>
<dbReference type="SMART" id="SM00248">
    <property type="entry name" value="ANK"/>
    <property type="match status" value="6"/>
</dbReference>
<dbReference type="Gene3D" id="1.10.533.10">
    <property type="entry name" value="Death Domain, Fas"/>
    <property type="match status" value="1"/>
</dbReference>
<dbReference type="SUPFAM" id="SSF49417">
    <property type="entry name" value="p53-like transcription factors"/>
    <property type="match status" value="1"/>
</dbReference>
<evidence type="ECO:0000313" key="5">
    <source>
        <dbReference type="Proteomes" id="UP001168972"/>
    </source>
</evidence>
<dbReference type="InterPro" id="IPR002909">
    <property type="entry name" value="IPT_dom"/>
</dbReference>
<dbReference type="InterPro" id="IPR002110">
    <property type="entry name" value="Ankyrin_rpt"/>
</dbReference>
<dbReference type="Gene3D" id="2.60.40.10">
    <property type="entry name" value="Immunoglobulins"/>
    <property type="match status" value="1"/>
</dbReference>
<dbReference type="InterPro" id="IPR013783">
    <property type="entry name" value="Ig-like_fold"/>
</dbReference>
<dbReference type="GO" id="GO:0008063">
    <property type="term" value="P:Toll signaling pathway"/>
    <property type="evidence" value="ECO:0007669"/>
    <property type="project" value="UniProtKB-ARBA"/>
</dbReference>
<feature type="domain" description="RHD" evidence="3">
    <location>
        <begin position="83"/>
        <end position="283"/>
    </location>
</feature>
<dbReference type="GO" id="GO:0005654">
    <property type="term" value="C:nucleoplasm"/>
    <property type="evidence" value="ECO:0007669"/>
    <property type="project" value="UniProtKB-ARBA"/>
</dbReference>
<dbReference type="InterPro" id="IPR008967">
    <property type="entry name" value="p53-like_TF_DNA-bd_sf"/>
</dbReference>
<dbReference type="Pfam" id="PF12796">
    <property type="entry name" value="Ank_2"/>
    <property type="match status" value="2"/>
</dbReference>
<evidence type="ECO:0000256" key="2">
    <source>
        <dbReference type="SAM" id="MobiDB-lite"/>
    </source>
</evidence>
<sequence length="905" mass="100982">MPEVYKDMNTYNSALSDPQSLYHTNNDTMMTGMNSPYSSSTESPSIGSMTSPVSYISGRDDDNFLNFNDNSFITLSGATAVELGSPEVVILDQPVDKFRFRYKSEMLGTHGSLGSANSATKRKRHAPTVQLRGFPGIAIIRCSIVTKNPERRLPHAHHLVKREGSIETDQPYDIEVSAENNWIATFHGMGIIHTAKKHIKEELVKKMRLEALENRQRENPTVSFLSVREETQIKIDAENAQKWIDLNSVALSFQAYVPDCHGIMCPITPPVYSHTINNLKSALTGELRICRIDKHASSCDGGDEVFLLVEKVGKKNIRVKFFETDEKDNEIWTAYGRFSELDVHHQYAIVFRTPPYRDRTITSPREVFIQLERPTDGDCSEPIKFTYKPTDSIIQRKRPRISYSENVDLNNSIPSDATMSNNIFATPTSMATSSDLSAEIHKLAFEKCDSNEYEDFLKNIEFDEYLQLVSNGHTEPFESDLCIDGGRSYDFGHSIDGPTFAINILKEALQKSQGSQTKVQKNLKKILSERTSYGDTPLHSALRYGQRELVKNILYIIGSSSQFSDLVDIQNASGKTPLHYAIILNQPDIVRALLVLGANPNACDNHGSYVLHEAVKRPNIWECVGALLDAKADIEQRDDAGWTALQLAAEAGSLRAIDLLVKAGANVNETERSYGRTALHIAVEGGHVDIARYLLEKTNIDVNLRNLGGNTALHVAVVNDGSRAQILCYLLTKHGADPHISNRISDHEREEMEIKQEPQDGEDSSLGLTSFDLASGNDEIQNLFMDIDKYKNTDTPLTCEVKEETKYETNESPITKLLDVDQLAALGKLLEKNQGWKDIARSIGCDYLSSSLEISGASPALTILSYADVQGNLTTQRLLDLLHELKQTEAATFLQDIIRNKSCSH</sequence>
<dbReference type="SUPFAM" id="SSF81296">
    <property type="entry name" value="E set domains"/>
    <property type="match status" value="1"/>
</dbReference>
<comment type="caution">
    <text evidence="4">The sequence shown here is derived from an EMBL/GenBank/DDBJ whole genome shotgun (WGS) entry which is preliminary data.</text>
</comment>
<keyword evidence="5" id="KW-1185">Reference proteome</keyword>
<dbReference type="Proteomes" id="UP001168972">
    <property type="component" value="Unassembled WGS sequence"/>
</dbReference>
<reference evidence="4" key="1">
    <citation type="journal article" date="2023" name="bioRxiv">
        <title>Scaffold-level genome assemblies of two parasitoid biocontrol wasps reveal the parthenogenesis mechanism and an associated novel virus.</title>
        <authorList>
            <person name="Inwood S."/>
            <person name="Skelly J."/>
            <person name="Guhlin J."/>
            <person name="Harrop T."/>
            <person name="Goldson S."/>
            <person name="Dearden P."/>
        </authorList>
    </citation>
    <scope>NUCLEOTIDE SEQUENCE</scope>
    <source>
        <strain evidence="4">Lincoln</strain>
        <tissue evidence="4">Whole body</tissue>
    </source>
</reference>
<dbReference type="InterPro" id="IPR032397">
    <property type="entry name" value="RHD_dimer"/>
</dbReference>
<reference evidence="4" key="2">
    <citation type="submission" date="2023-03" db="EMBL/GenBank/DDBJ databases">
        <authorList>
            <person name="Inwood S.N."/>
            <person name="Skelly J.G."/>
            <person name="Guhlin J."/>
            <person name="Harrop T.W.R."/>
            <person name="Goldson S.G."/>
            <person name="Dearden P.K."/>
        </authorList>
    </citation>
    <scope>NUCLEOTIDE SEQUENCE</scope>
    <source>
        <strain evidence="4">Lincoln</strain>
        <tissue evidence="4">Whole body</tissue>
    </source>
</reference>
<dbReference type="InterPro" id="IPR036770">
    <property type="entry name" value="Ankyrin_rpt-contain_sf"/>
</dbReference>
<dbReference type="PANTHER" id="PTHR24169">
    <property type="entry name" value="NUCLEAR FACTOR NF-KAPPA-B PROTEIN"/>
    <property type="match status" value="1"/>
</dbReference>
<dbReference type="InterPro" id="IPR033926">
    <property type="entry name" value="IPT_NFkappaB"/>
</dbReference>